<dbReference type="InterPro" id="IPR036736">
    <property type="entry name" value="ACP-like_sf"/>
</dbReference>
<accession>A0ABX0LPH2</accession>
<dbReference type="Pfam" id="PF00550">
    <property type="entry name" value="PP-binding"/>
    <property type="match status" value="1"/>
</dbReference>
<organism evidence="4 5">
    <name type="scientific">Massilia rubra</name>
    <dbReference type="NCBI Taxonomy" id="2607910"/>
    <lineage>
        <taxon>Bacteria</taxon>
        <taxon>Pseudomonadati</taxon>
        <taxon>Pseudomonadota</taxon>
        <taxon>Betaproteobacteria</taxon>
        <taxon>Burkholderiales</taxon>
        <taxon>Oxalobacteraceae</taxon>
        <taxon>Telluria group</taxon>
        <taxon>Massilia</taxon>
    </lineage>
</organism>
<gene>
    <name evidence="4" type="ORF">F0185_24810</name>
</gene>
<sequence>MQTQTETLGPVLARGSFATRRDAVAIDCDGQLTSYAELDAQAHAIARAMDDLAIAPHSHIGILARRTDVIVAAMLAIMARGGVFVVLEPGQAAPMLKSKTEAGDIRCLIVEPGHMSDALAGLPTVLVDWRIAARAGRAGDATIVPGLAAATGVPLYLYFTSGTAGPAKSILGRSDSLLHFLQWEIATFGLERTVRVAQLTPPQHDPFLRDIFIPLVTGGTICAPRSRQIVLSPPDFVRWLDSAGINLMHCTPTVFRNMCNGPLEGALFTHLKHILIAGEQLRGAHVRRWYEVFGERVGLVNLYGPTETTLAKLFYRLTPGDSDRRVIPIGMPMEGARAHIEASVDNPGDPDGCGELFIETRFASLGYFRRPDLNQARFSADPCIAQNDPICFRTGDIVRRLPEGVFEFIGRRDRQDKLRGQRIDLGEVEDTLLRRAPMQSVVVTVLVDESGRMPDRLAAFYVADGELDESKVREQLTRDLPALMIPDVWERVGSLPTNANGKIDIATLAMDIQARAALPEREIRAEGEGDARLVDELLAIWKEILQIHDLGPEDTFMDAGGDSLSIMLLIARLDEQFGYELTLWNVFDDLTVAKLCLLMQSEAA</sequence>
<dbReference type="PROSITE" id="PS50075">
    <property type="entry name" value="CARRIER"/>
    <property type="match status" value="1"/>
</dbReference>
<dbReference type="InterPro" id="IPR045851">
    <property type="entry name" value="AMP-bd_C_sf"/>
</dbReference>
<feature type="domain" description="Carrier" evidence="3">
    <location>
        <begin position="528"/>
        <end position="603"/>
    </location>
</feature>
<evidence type="ECO:0000256" key="1">
    <source>
        <dbReference type="ARBA" id="ARBA00022450"/>
    </source>
</evidence>
<dbReference type="InterPro" id="IPR009081">
    <property type="entry name" value="PP-bd_ACP"/>
</dbReference>
<keyword evidence="2" id="KW-0597">Phosphoprotein</keyword>
<evidence type="ECO:0000259" key="3">
    <source>
        <dbReference type="PROSITE" id="PS50075"/>
    </source>
</evidence>
<dbReference type="RefSeq" id="WP_167229060.1">
    <property type="nucleotide sequence ID" value="NZ_VUYU01000021.1"/>
</dbReference>
<protein>
    <submittedName>
        <fullName evidence="4">Non-ribosomal peptide synthetase</fullName>
    </submittedName>
</protein>
<dbReference type="Proteomes" id="UP000785613">
    <property type="component" value="Unassembled WGS sequence"/>
</dbReference>
<keyword evidence="5" id="KW-1185">Reference proteome</keyword>
<keyword evidence="1" id="KW-0596">Phosphopantetheine</keyword>
<dbReference type="PANTHER" id="PTHR45527">
    <property type="entry name" value="NONRIBOSOMAL PEPTIDE SYNTHETASE"/>
    <property type="match status" value="1"/>
</dbReference>
<name>A0ABX0LPH2_9BURK</name>
<dbReference type="Gene3D" id="1.10.1200.10">
    <property type="entry name" value="ACP-like"/>
    <property type="match status" value="1"/>
</dbReference>
<reference evidence="4 5" key="1">
    <citation type="submission" date="2019-09" db="EMBL/GenBank/DDBJ databases">
        <title>Taxonomy of Antarctic Massilia spp.: description of Massilia rubra sp. nov., Massilia aquatica sp. nov., Massilia mucilaginosa sp. nov., Massilia frigida sp. nov. isolated from streams, lakes and regoliths.</title>
        <authorList>
            <person name="Holochova P."/>
            <person name="Sedlacek I."/>
            <person name="Kralova S."/>
            <person name="Maslanova I."/>
            <person name="Busse H.-J."/>
            <person name="Stankova E."/>
            <person name="Vrbovska V."/>
            <person name="Kovarovic V."/>
            <person name="Bartak M."/>
            <person name="Svec P."/>
            <person name="Pantucek R."/>
        </authorList>
    </citation>
    <scope>NUCLEOTIDE SEQUENCE [LARGE SCALE GENOMIC DNA]</scope>
    <source>
        <strain evidence="4 5">CCM 8692</strain>
    </source>
</reference>
<evidence type="ECO:0000313" key="5">
    <source>
        <dbReference type="Proteomes" id="UP000785613"/>
    </source>
</evidence>
<dbReference type="Pfam" id="PF00501">
    <property type="entry name" value="AMP-binding"/>
    <property type="match status" value="1"/>
</dbReference>
<dbReference type="Gene3D" id="3.40.50.12780">
    <property type="entry name" value="N-terminal domain of ligase-like"/>
    <property type="match status" value="1"/>
</dbReference>
<dbReference type="PANTHER" id="PTHR45527:SF1">
    <property type="entry name" value="FATTY ACID SYNTHASE"/>
    <property type="match status" value="1"/>
</dbReference>
<dbReference type="SUPFAM" id="SSF56801">
    <property type="entry name" value="Acetyl-CoA synthetase-like"/>
    <property type="match status" value="1"/>
</dbReference>
<dbReference type="Gene3D" id="3.30.300.30">
    <property type="match status" value="1"/>
</dbReference>
<proteinExistence type="predicted"/>
<dbReference type="InterPro" id="IPR000873">
    <property type="entry name" value="AMP-dep_synth/lig_dom"/>
</dbReference>
<dbReference type="InterPro" id="IPR042099">
    <property type="entry name" value="ANL_N_sf"/>
</dbReference>
<comment type="caution">
    <text evidence="4">The sequence shown here is derived from an EMBL/GenBank/DDBJ whole genome shotgun (WGS) entry which is preliminary data.</text>
</comment>
<dbReference type="InterPro" id="IPR006162">
    <property type="entry name" value="Ppantetheine_attach_site"/>
</dbReference>
<dbReference type="EMBL" id="VUYU01000021">
    <property type="protein sequence ID" value="NHZ36791.1"/>
    <property type="molecule type" value="Genomic_DNA"/>
</dbReference>
<evidence type="ECO:0000313" key="4">
    <source>
        <dbReference type="EMBL" id="NHZ36791.1"/>
    </source>
</evidence>
<dbReference type="SUPFAM" id="SSF47336">
    <property type="entry name" value="ACP-like"/>
    <property type="match status" value="1"/>
</dbReference>
<evidence type="ECO:0000256" key="2">
    <source>
        <dbReference type="ARBA" id="ARBA00022553"/>
    </source>
</evidence>
<dbReference type="PROSITE" id="PS00012">
    <property type="entry name" value="PHOSPHOPANTETHEINE"/>
    <property type="match status" value="1"/>
</dbReference>